<keyword evidence="14" id="KW-1185">Reference proteome</keyword>
<dbReference type="CDD" id="cd05195">
    <property type="entry name" value="enoyl_red"/>
    <property type="match status" value="1"/>
</dbReference>
<dbReference type="SUPFAM" id="SSF53901">
    <property type="entry name" value="Thiolase-like"/>
    <property type="match status" value="1"/>
</dbReference>
<keyword evidence="4" id="KW-0808">Transferase</keyword>
<dbReference type="Proteomes" id="UP000572817">
    <property type="component" value="Unassembled WGS sequence"/>
</dbReference>
<dbReference type="InterPro" id="IPR018201">
    <property type="entry name" value="Ketoacyl_synth_AS"/>
</dbReference>
<dbReference type="SMART" id="SM00823">
    <property type="entry name" value="PKS_PP"/>
    <property type="match status" value="1"/>
</dbReference>
<dbReference type="InterPro" id="IPR013149">
    <property type="entry name" value="ADH-like_C"/>
</dbReference>
<dbReference type="InterPro" id="IPR032821">
    <property type="entry name" value="PKS_assoc"/>
</dbReference>
<dbReference type="Pfam" id="PF16197">
    <property type="entry name" value="KAsynt_C_assoc"/>
    <property type="match status" value="1"/>
</dbReference>
<dbReference type="InterPro" id="IPR036736">
    <property type="entry name" value="ACP-like_sf"/>
</dbReference>
<dbReference type="SMART" id="SM00829">
    <property type="entry name" value="PKS_ER"/>
    <property type="match status" value="1"/>
</dbReference>
<dbReference type="InterPro" id="IPR011032">
    <property type="entry name" value="GroES-like_sf"/>
</dbReference>
<dbReference type="InterPro" id="IPR020806">
    <property type="entry name" value="PKS_PP-bd"/>
</dbReference>
<dbReference type="Pfam" id="PF14765">
    <property type="entry name" value="PS-DH"/>
    <property type="match status" value="1"/>
</dbReference>
<sequence length="2498" mass="269468">MDTNDKYLKDAQDAIAICGMALRLPGGVSSPEDFWELMINKKEGHCPIPPNRFNIDGFFSEVQPRPSTVKMRHGYFLDGVDIQQFDASFYSMSRNEVERMDPQQRLLLEVVYECLEAAGEVSWRGKGIGCFVGTFGQDWGELQSVDKMTSGLYRITGQGDFLLSNRVSFEYNLKGPSLTVKTACSSSLVALHLACQALRRGECSGAVVGGTNIITAPDMSIAMTEQDIVSADGRCKSFDASADGYGRGEAINAVYIKRLADAVADGNPVRAIIAGTGINCDGKSPSLASPASEAHEALIRDTYAAAGLRVADTPFVECHATGTAVGDPLEAAAIARVFGGTGTYVKPNVGHSEGASGITSLIKAVLAVEHRTIPPNINFLTPNPKIPFKEAGLSVPLHPTPWPVGRAARVSVNSFGLGGANAHAIVEAAPAARAPAASTEAAPSPPALLVFSAKHAESLELMVRNCKAHLAKGSASLRNAAHTLACRREHMRHRAFVITDKLDFDDAAVAGASAPAAPARVAMVFSGQGAQWPGMCTSLLGSFPAFAGAIDKMDSVLQALAEPPDWTLRGQLLNPSDRVHEAAVAQPLCTAVQVGLVDLWRQTFGIRADKVVGHSSGEIAAAYAAGAIDAAQAILIAHFRGQATAGTAGSMAAIGLGADDVRALLVDGAVVACENSGASVTVSGDSDAVDAVIARVKARHPGVLARLLRVDRAYHSHHMTHCARDYRRRLASLAPARSPRTPFYSTAHGRRLDSDEALDAAYWCLNLASPVRFHAAVRQLLQDLRDDDACVFLEVGPHGALAGPLRQIFHEAGGVSSSTYVPTMLRGRDSTRDVLDAAGRLWLQGAPVNFAALCPADACVVPDLPRYPWRHAERFGAESRIAKEWRGRRAAPHELLGAPVLEWNDLAPTWRNQLTLRHVPWLAGHRVGGSIVFPGAGYMAMAGEAVRQLTGVTAYSLRDVVFASAMLLDEGGDDGVEVMTTLRRVRLTASLESDRWYEFEVSSCDGTAWTRHCWGQAGPGEPAGLADVAAVPAAALPRAVDAPRWYKTMARVGIDYSGPFQRLSHVSAHPTENVARATALAGVESTNRQCQLHPSAVDAAMQLMAVGSCRGQARLLGSVAVPTFIAHAHVRGEDTSALLQLQLQARAAPMAGGGFGADAAASAHGRTVLVLRGLRASPVDGGPRRAARLATAAQLEWKPHIDLVDVGRTMRPRAGGHAAWADLERFFFLCADDVLEQLHQRGPGPGPSAPHLQQLHGWLQRYVAGVVERGSPLFGRAERLPAAQREVEVRRACAQLLATDLRPCAVALERHRAQLPAMFAGSRAPLDVLMQDGTLHRLYDFLNAWDCSRFFELLGHAQPALRVLEIGAGTGGTTAVMLDGLKGTDGESRYQRYTFTDVSAGFFEAARERFAAWPNIDFAVLDISRDPLEQGFDAGTYDLVVAANVLHATPSLCQALRNVAKLLRPGTGRLLLQELCPAAKWMNFLFGTLPGWWLAADEGRAGLDEPYVDPSRWDEALRAAGFGGVESVVYDRPPPFHVNANMVARVAPACHRHERITFVVDDDNGDNGGGSLQKRFAAAYEQEGLAVDWRTLADEMPQGQDIVALLDLERPFLDDISPEHFGRLIKWAAALAGREAGVLWLTHPSQMACPDPRYAQILGLARNIRSELSVDFATVELDDVTDDALPGTLVRLYRNFEQRDRRGRWDPDFEYAIERGVPHVGRFRWFSVEHALESQKPGPSQNETMARLTIDCRGLLQTLRYSAAELPVLEPDEVRIKIRACGLNFKDVLIAMGMVPDTNLGLEGAGTLVEVGSAVADFRIGDRVMAMCRDGHASHVVAKAVMCARIPDDLSFRQAATIPVVYATAIRALLDVGNLKACQTVLIHSACGGVGIAAIQICQAVGAKIFATVGSEEKRRYLTETFGIPPSFIFDSRSSSFAPAVMDATRGQGVDLVLNSLSGELLHQSWACVAEFGTMVEIGKRDLIERGKLALRPFEANRTYAAVDLSHICLHRKDVVKSLLERTLSLYRGGSIAAIEPVEVFDAGRTEDAYRFMQKGTHIGKIVLEMPDDPAELRPVAKRGRLRLRADAAYIITGGLGGLGRATARMMVESGASCLVFISRSGRTTPSNDAFLSELEAAGCEPIAVAGSVEDEATVRRALELAGRPVAGVVHAAMALQDCATRDMTYEAWQAVLCPRVKGAWNLHNALLDADLDFFVLFSSLGGIVGQQGQANYAATNTFLDAFVQYRRVLGLPASAIDIGPVEDVGYVAQSAPLLRQMRAMHAFTLSETDVLEAVELAIARSALGPQHEDMDAVCLTDSPVFSIGLRSHKRLDDPTTRLIWRRDVRMARYANLEEDNVARTTTDSAQQDVGLKEFLTSASAHPAVLDDGSSVDFLGHEIGRTVSRYLMRSEDDVMPLDRTLDSLGVDSLVSIEIRNWLQQQLNFNPNVLEVSKSTLSQLAQYAIDSLRAKNAPSEGSDSAEEDEARKKWDQVLEYKAP</sequence>
<feature type="domain" description="PKS/mFAS DH" evidence="12">
    <location>
        <begin position="893"/>
        <end position="1185"/>
    </location>
</feature>
<dbReference type="SMART" id="SM00827">
    <property type="entry name" value="PKS_AT"/>
    <property type="match status" value="1"/>
</dbReference>
<dbReference type="SUPFAM" id="SSF55048">
    <property type="entry name" value="Probable ACP-binding domain of malonyl-CoA ACP transacylase"/>
    <property type="match status" value="1"/>
</dbReference>
<feature type="domain" description="Ketosynthase family 3 (KS3)" evidence="11">
    <location>
        <begin position="12"/>
        <end position="428"/>
    </location>
</feature>
<dbReference type="SMART" id="SM00826">
    <property type="entry name" value="PKS_DH"/>
    <property type="match status" value="1"/>
</dbReference>
<dbReference type="GO" id="GO:0032259">
    <property type="term" value="P:methylation"/>
    <property type="evidence" value="ECO:0007669"/>
    <property type="project" value="UniProtKB-KW"/>
</dbReference>
<dbReference type="PROSITE" id="PS50075">
    <property type="entry name" value="CARRIER"/>
    <property type="match status" value="1"/>
</dbReference>
<dbReference type="InterPro" id="IPR042104">
    <property type="entry name" value="PKS_dehydratase_sf"/>
</dbReference>
<dbReference type="Pfam" id="PF21089">
    <property type="entry name" value="PKS_DH_N"/>
    <property type="match status" value="1"/>
</dbReference>
<feature type="domain" description="Carrier" evidence="10">
    <location>
        <begin position="2390"/>
        <end position="2470"/>
    </location>
</feature>
<name>A0A8H4N5C5_9PEZI</name>
<evidence type="ECO:0000256" key="6">
    <source>
        <dbReference type="ARBA" id="ARBA00023268"/>
    </source>
</evidence>
<dbReference type="Gene3D" id="3.30.70.3290">
    <property type="match status" value="1"/>
</dbReference>
<dbReference type="SUPFAM" id="SSF47336">
    <property type="entry name" value="ACP-like"/>
    <property type="match status" value="1"/>
</dbReference>
<dbReference type="InterPro" id="IPR020843">
    <property type="entry name" value="ER"/>
</dbReference>
<dbReference type="InterPro" id="IPR049551">
    <property type="entry name" value="PKS_DH_C"/>
</dbReference>
<keyword evidence="1" id="KW-0596">Phosphopantetheine</keyword>
<dbReference type="PROSITE" id="PS52019">
    <property type="entry name" value="PKS_MFAS_DH"/>
    <property type="match status" value="1"/>
</dbReference>
<dbReference type="InterPro" id="IPR013217">
    <property type="entry name" value="Methyltransf_12"/>
</dbReference>
<dbReference type="InterPro" id="IPR020807">
    <property type="entry name" value="PKS_DH"/>
</dbReference>
<keyword evidence="5" id="KW-0521">NADP</keyword>
<dbReference type="FunFam" id="3.40.50.720:FF:000209">
    <property type="entry name" value="Polyketide synthase Pks12"/>
    <property type="match status" value="1"/>
</dbReference>
<dbReference type="Gene3D" id="3.40.47.10">
    <property type="match status" value="1"/>
</dbReference>
<dbReference type="InterPro" id="IPR014031">
    <property type="entry name" value="Ketoacyl_synth_C"/>
</dbReference>
<gene>
    <name evidence="13" type="ORF">GTA08_BOTSDO04814</name>
</gene>
<dbReference type="Pfam" id="PF02801">
    <property type="entry name" value="Ketoacyl-synt_C"/>
    <property type="match status" value="1"/>
</dbReference>
<dbReference type="OrthoDB" id="329835at2759"/>
<evidence type="ECO:0000256" key="7">
    <source>
        <dbReference type="ARBA" id="ARBA00023315"/>
    </source>
</evidence>
<evidence type="ECO:0000256" key="3">
    <source>
        <dbReference type="ARBA" id="ARBA00022603"/>
    </source>
</evidence>
<dbReference type="Pfam" id="PF00698">
    <property type="entry name" value="Acyl_transf_1"/>
    <property type="match status" value="1"/>
</dbReference>
<feature type="active site" description="Proton donor; for dehydratase activity" evidence="8">
    <location>
        <position position="1098"/>
    </location>
</feature>
<dbReference type="GO" id="GO:0044550">
    <property type="term" value="P:secondary metabolite biosynthetic process"/>
    <property type="evidence" value="ECO:0007669"/>
    <property type="project" value="TreeGrafter"/>
</dbReference>
<dbReference type="GO" id="GO:0016491">
    <property type="term" value="F:oxidoreductase activity"/>
    <property type="evidence" value="ECO:0007669"/>
    <property type="project" value="InterPro"/>
</dbReference>
<keyword evidence="6" id="KW-0511">Multifunctional enzyme</keyword>
<dbReference type="InterPro" id="IPR029063">
    <property type="entry name" value="SAM-dependent_MTases_sf"/>
</dbReference>
<accession>A0A8H4N5C5</accession>
<reference evidence="13" key="1">
    <citation type="submission" date="2020-04" db="EMBL/GenBank/DDBJ databases">
        <title>Genome Assembly and Annotation of Botryosphaeria dothidea sdau 11-99, a Latent Pathogen of Apple Fruit Ring Rot in China.</title>
        <authorList>
            <person name="Yu C."/>
            <person name="Diao Y."/>
            <person name="Lu Q."/>
            <person name="Zhao J."/>
            <person name="Cui S."/>
            <person name="Peng C."/>
            <person name="He B."/>
            <person name="Liu H."/>
        </authorList>
    </citation>
    <scope>NUCLEOTIDE SEQUENCE [LARGE SCALE GENOMIC DNA]</scope>
    <source>
        <strain evidence="13">Sdau11-99</strain>
    </source>
</reference>
<dbReference type="PANTHER" id="PTHR43775:SF49">
    <property type="entry name" value="SYNTHASE, PUTATIVE (JCVI)-RELATED"/>
    <property type="match status" value="1"/>
</dbReference>
<dbReference type="SMART" id="SM00825">
    <property type="entry name" value="PKS_KS"/>
    <property type="match status" value="1"/>
</dbReference>
<dbReference type="SUPFAM" id="SSF51735">
    <property type="entry name" value="NAD(P)-binding Rossmann-fold domains"/>
    <property type="match status" value="2"/>
</dbReference>
<feature type="region of interest" description="C-terminal hotdog fold" evidence="8">
    <location>
        <begin position="1037"/>
        <end position="1185"/>
    </location>
</feature>
<keyword evidence="2" id="KW-0597">Phosphoprotein</keyword>
<dbReference type="InterPro" id="IPR013968">
    <property type="entry name" value="PKS_KR"/>
</dbReference>
<evidence type="ECO:0000256" key="5">
    <source>
        <dbReference type="ARBA" id="ARBA00022857"/>
    </source>
</evidence>
<dbReference type="Gene3D" id="3.10.129.110">
    <property type="entry name" value="Polyketide synthase dehydratase"/>
    <property type="match status" value="1"/>
</dbReference>
<dbReference type="Pfam" id="PF00109">
    <property type="entry name" value="ketoacyl-synt"/>
    <property type="match status" value="1"/>
</dbReference>
<dbReference type="PROSITE" id="PS00012">
    <property type="entry name" value="PHOSPHOPANTETHEINE"/>
    <property type="match status" value="1"/>
</dbReference>
<dbReference type="InterPro" id="IPR009081">
    <property type="entry name" value="PP-bd_ACP"/>
</dbReference>
<dbReference type="CDD" id="cd02440">
    <property type="entry name" value="AdoMet_MTases"/>
    <property type="match status" value="1"/>
</dbReference>
<dbReference type="InterPro" id="IPR016036">
    <property type="entry name" value="Malonyl_transacylase_ACP-bd"/>
</dbReference>
<feature type="compositionally biased region" description="Basic and acidic residues" evidence="9">
    <location>
        <begin position="2484"/>
        <end position="2498"/>
    </location>
</feature>
<dbReference type="SUPFAM" id="SSF53335">
    <property type="entry name" value="S-adenosyl-L-methionine-dependent methyltransferases"/>
    <property type="match status" value="1"/>
</dbReference>
<dbReference type="InterPro" id="IPR013154">
    <property type="entry name" value="ADH-like_N"/>
</dbReference>
<dbReference type="SUPFAM" id="SSF50129">
    <property type="entry name" value="GroES-like"/>
    <property type="match status" value="1"/>
</dbReference>
<evidence type="ECO:0000313" key="13">
    <source>
        <dbReference type="EMBL" id="KAF4307828.1"/>
    </source>
</evidence>
<dbReference type="EMBL" id="WWBZ02000022">
    <property type="protein sequence ID" value="KAF4307828.1"/>
    <property type="molecule type" value="Genomic_DNA"/>
</dbReference>
<dbReference type="GO" id="GO:0004312">
    <property type="term" value="F:fatty acid synthase activity"/>
    <property type="evidence" value="ECO:0007669"/>
    <property type="project" value="TreeGrafter"/>
</dbReference>
<evidence type="ECO:0000256" key="9">
    <source>
        <dbReference type="SAM" id="MobiDB-lite"/>
    </source>
</evidence>
<dbReference type="Pfam" id="PF08240">
    <property type="entry name" value="ADH_N"/>
    <property type="match status" value="1"/>
</dbReference>
<dbReference type="InterPro" id="IPR049900">
    <property type="entry name" value="PKS_mFAS_DH"/>
</dbReference>
<dbReference type="InterPro" id="IPR014030">
    <property type="entry name" value="Ketoacyl_synth_N"/>
</dbReference>
<feature type="region of interest" description="N-terminal hotdog fold" evidence="8">
    <location>
        <begin position="893"/>
        <end position="1024"/>
    </location>
</feature>
<dbReference type="Gene3D" id="3.40.366.10">
    <property type="entry name" value="Malonyl-Coenzyme A Acyl Carrier Protein, domain 2"/>
    <property type="match status" value="1"/>
</dbReference>
<dbReference type="InterPro" id="IPR016039">
    <property type="entry name" value="Thiolase-like"/>
</dbReference>
<dbReference type="PROSITE" id="PS00606">
    <property type="entry name" value="KS3_1"/>
    <property type="match status" value="1"/>
</dbReference>
<dbReference type="Pfam" id="PF00550">
    <property type="entry name" value="PP-binding"/>
    <property type="match status" value="1"/>
</dbReference>
<comment type="caution">
    <text evidence="13">The sequence shown here is derived from an EMBL/GenBank/DDBJ whole genome shotgun (WGS) entry which is preliminary data.</text>
</comment>
<proteinExistence type="predicted"/>
<evidence type="ECO:0000259" key="11">
    <source>
        <dbReference type="PROSITE" id="PS52004"/>
    </source>
</evidence>
<dbReference type="Gene3D" id="3.90.180.10">
    <property type="entry name" value="Medium-chain alcohol dehydrogenases, catalytic domain"/>
    <property type="match status" value="1"/>
</dbReference>
<dbReference type="Pfam" id="PF08659">
    <property type="entry name" value="KR"/>
    <property type="match status" value="1"/>
</dbReference>
<dbReference type="Gene3D" id="3.40.50.150">
    <property type="entry name" value="Vaccinia Virus protein VP39"/>
    <property type="match status" value="1"/>
</dbReference>
<dbReference type="GO" id="GO:1901336">
    <property type="term" value="P:lactone biosynthetic process"/>
    <property type="evidence" value="ECO:0007669"/>
    <property type="project" value="UniProtKB-ARBA"/>
</dbReference>
<dbReference type="InterPro" id="IPR006162">
    <property type="entry name" value="Ppantetheine_attach_site"/>
</dbReference>
<dbReference type="PANTHER" id="PTHR43775">
    <property type="entry name" value="FATTY ACID SYNTHASE"/>
    <property type="match status" value="1"/>
</dbReference>
<organism evidence="13 14">
    <name type="scientific">Botryosphaeria dothidea</name>
    <dbReference type="NCBI Taxonomy" id="55169"/>
    <lineage>
        <taxon>Eukaryota</taxon>
        <taxon>Fungi</taxon>
        <taxon>Dikarya</taxon>
        <taxon>Ascomycota</taxon>
        <taxon>Pezizomycotina</taxon>
        <taxon>Dothideomycetes</taxon>
        <taxon>Dothideomycetes incertae sedis</taxon>
        <taxon>Botryosphaeriales</taxon>
        <taxon>Botryosphaeriaceae</taxon>
        <taxon>Botryosphaeria</taxon>
    </lineage>
</organism>
<dbReference type="SMART" id="SM00822">
    <property type="entry name" value="PKS_KR"/>
    <property type="match status" value="1"/>
</dbReference>
<dbReference type="InterPro" id="IPR001227">
    <property type="entry name" value="Ac_transferase_dom_sf"/>
</dbReference>
<evidence type="ECO:0000256" key="8">
    <source>
        <dbReference type="PROSITE-ProRule" id="PRU01363"/>
    </source>
</evidence>
<feature type="region of interest" description="Disordered" evidence="9">
    <location>
        <begin position="2469"/>
        <end position="2498"/>
    </location>
</feature>
<dbReference type="InterPro" id="IPR050091">
    <property type="entry name" value="PKS_NRPS_Biosynth_Enz"/>
</dbReference>
<keyword evidence="7" id="KW-0012">Acyltransferase</keyword>
<dbReference type="PROSITE" id="PS52004">
    <property type="entry name" value="KS3_2"/>
    <property type="match status" value="1"/>
</dbReference>
<dbReference type="InterPro" id="IPR036291">
    <property type="entry name" value="NAD(P)-bd_dom_sf"/>
</dbReference>
<evidence type="ECO:0000313" key="14">
    <source>
        <dbReference type="Proteomes" id="UP000572817"/>
    </source>
</evidence>
<protein>
    <submittedName>
        <fullName evidence="13">Highly reducing polyketide synthase gloL</fullName>
    </submittedName>
</protein>
<dbReference type="GO" id="GO:0031177">
    <property type="term" value="F:phosphopantetheine binding"/>
    <property type="evidence" value="ECO:0007669"/>
    <property type="project" value="InterPro"/>
</dbReference>
<dbReference type="InterPro" id="IPR016035">
    <property type="entry name" value="Acyl_Trfase/lysoPLipase"/>
</dbReference>
<dbReference type="InterPro" id="IPR057326">
    <property type="entry name" value="KR_dom"/>
</dbReference>
<evidence type="ECO:0000256" key="1">
    <source>
        <dbReference type="ARBA" id="ARBA00022450"/>
    </source>
</evidence>
<feature type="active site" description="Proton acceptor; for dehydratase activity" evidence="8">
    <location>
        <position position="925"/>
    </location>
</feature>
<dbReference type="CDD" id="cd00833">
    <property type="entry name" value="PKS"/>
    <property type="match status" value="1"/>
</dbReference>
<evidence type="ECO:0000256" key="4">
    <source>
        <dbReference type="ARBA" id="ARBA00022679"/>
    </source>
</evidence>
<evidence type="ECO:0000256" key="2">
    <source>
        <dbReference type="ARBA" id="ARBA00022553"/>
    </source>
</evidence>
<dbReference type="Pfam" id="PF08242">
    <property type="entry name" value="Methyltransf_12"/>
    <property type="match status" value="1"/>
</dbReference>
<dbReference type="GO" id="GO:0004315">
    <property type="term" value="F:3-oxoacyl-[acyl-carrier-protein] synthase activity"/>
    <property type="evidence" value="ECO:0007669"/>
    <property type="project" value="InterPro"/>
</dbReference>
<dbReference type="InterPro" id="IPR049552">
    <property type="entry name" value="PKS_DH_N"/>
</dbReference>
<dbReference type="Gene3D" id="3.40.50.720">
    <property type="entry name" value="NAD(P)-binding Rossmann-like Domain"/>
    <property type="match status" value="2"/>
</dbReference>
<evidence type="ECO:0000259" key="12">
    <source>
        <dbReference type="PROSITE" id="PS52019"/>
    </source>
</evidence>
<dbReference type="Pfam" id="PF00107">
    <property type="entry name" value="ADH_zinc_N"/>
    <property type="match status" value="1"/>
</dbReference>
<dbReference type="Gene3D" id="1.10.1200.10">
    <property type="entry name" value="ACP-like"/>
    <property type="match status" value="1"/>
</dbReference>
<keyword evidence="3" id="KW-0489">Methyltransferase</keyword>
<dbReference type="GO" id="GO:0006633">
    <property type="term" value="P:fatty acid biosynthetic process"/>
    <property type="evidence" value="ECO:0007669"/>
    <property type="project" value="InterPro"/>
</dbReference>
<evidence type="ECO:0000259" key="10">
    <source>
        <dbReference type="PROSITE" id="PS50075"/>
    </source>
</evidence>
<dbReference type="SUPFAM" id="SSF52151">
    <property type="entry name" value="FabD/lysophospholipase-like"/>
    <property type="match status" value="1"/>
</dbReference>
<dbReference type="InterPro" id="IPR020841">
    <property type="entry name" value="PKS_Beta-ketoAc_synthase_dom"/>
</dbReference>
<dbReference type="InterPro" id="IPR014043">
    <property type="entry name" value="Acyl_transferase_dom"/>
</dbReference>
<dbReference type="GO" id="GO:0008168">
    <property type="term" value="F:methyltransferase activity"/>
    <property type="evidence" value="ECO:0007669"/>
    <property type="project" value="UniProtKB-KW"/>
</dbReference>